<dbReference type="PANTHER" id="PTHR30529:SF1">
    <property type="entry name" value="CYTOCHROME B561 HOMOLOG 2"/>
    <property type="match status" value="1"/>
</dbReference>
<keyword evidence="16" id="KW-1185">Reference proteome</keyword>
<dbReference type="InterPro" id="IPR016174">
    <property type="entry name" value="Di-haem_cyt_TM"/>
</dbReference>
<evidence type="ECO:0000256" key="10">
    <source>
        <dbReference type="ARBA" id="ARBA00023004"/>
    </source>
</evidence>
<evidence type="ECO:0000256" key="12">
    <source>
        <dbReference type="ARBA" id="ARBA00037975"/>
    </source>
</evidence>
<evidence type="ECO:0000256" key="8">
    <source>
        <dbReference type="ARBA" id="ARBA00022982"/>
    </source>
</evidence>
<dbReference type="SUPFAM" id="SSF81342">
    <property type="entry name" value="Transmembrane di-heme cytochromes"/>
    <property type="match status" value="1"/>
</dbReference>
<dbReference type="PANTHER" id="PTHR30529">
    <property type="entry name" value="CYTOCHROME B561"/>
    <property type="match status" value="1"/>
</dbReference>
<dbReference type="Pfam" id="PF01292">
    <property type="entry name" value="Ni_hydr_CYTB"/>
    <property type="match status" value="1"/>
</dbReference>
<keyword evidence="4" id="KW-1003">Cell membrane</keyword>
<keyword evidence="3" id="KW-0813">Transport</keyword>
<keyword evidence="7" id="KW-0479">Metal-binding</keyword>
<feature type="domain" description="Cytochrome b561 bacterial/Ni-hydrogenase" evidence="14">
    <location>
        <begin position="10"/>
        <end position="179"/>
    </location>
</feature>
<protein>
    <submittedName>
        <fullName evidence="15">Cytochrome b</fullName>
    </submittedName>
</protein>
<name>A0ABY8C9M0_9GAMM</name>
<comment type="subcellular location">
    <subcellularLocation>
        <location evidence="2">Cell membrane</location>
        <topology evidence="2">Multi-pass membrane protein</topology>
    </subcellularLocation>
</comment>
<feature type="transmembrane region" description="Helical" evidence="13">
    <location>
        <begin position="84"/>
        <end position="110"/>
    </location>
</feature>
<evidence type="ECO:0000256" key="7">
    <source>
        <dbReference type="ARBA" id="ARBA00022723"/>
    </source>
</evidence>
<dbReference type="Proteomes" id="UP001222275">
    <property type="component" value="Chromosome"/>
</dbReference>
<gene>
    <name evidence="15" type="ORF">NR989_07915</name>
</gene>
<evidence type="ECO:0000256" key="6">
    <source>
        <dbReference type="ARBA" id="ARBA00022692"/>
    </source>
</evidence>
<evidence type="ECO:0000256" key="9">
    <source>
        <dbReference type="ARBA" id="ARBA00022989"/>
    </source>
</evidence>
<evidence type="ECO:0000313" key="15">
    <source>
        <dbReference type="EMBL" id="WEJ61937.1"/>
    </source>
</evidence>
<dbReference type="InterPro" id="IPR052168">
    <property type="entry name" value="Cytochrome_b561_oxidase"/>
</dbReference>
<dbReference type="RefSeq" id="WP_275594195.1">
    <property type="nucleotide sequence ID" value="NZ_CP102381.1"/>
</dbReference>
<evidence type="ECO:0000256" key="11">
    <source>
        <dbReference type="ARBA" id="ARBA00023136"/>
    </source>
</evidence>
<keyword evidence="5" id="KW-0349">Heme</keyword>
<evidence type="ECO:0000256" key="1">
    <source>
        <dbReference type="ARBA" id="ARBA00001970"/>
    </source>
</evidence>
<keyword evidence="6 13" id="KW-0812">Transmembrane</keyword>
<proteinExistence type="inferred from homology"/>
<keyword evidence="10" id="KW-0408">Iron</keyword>
<accession>A0ABY8C9M0</accession>
<evidence type="ECO:0000259" key="14">
    <source>
        <dbReference type="Pfam" id="PF01292"/>
    </source>
</evidence>
<feature type="transmembrane region" description="Helical" evidence="13">
    <location>
        <begin position="12"/>
        <end position="35"/>
    </location>
</feature>
<dbReference type="InterPro" id="IPR011577">
    <property type="entry name" value="Cyt_b561_bac/Ni-Hgenase"/>
</dbReference>
<evidence type="ECO:0000256" key="5">
    <source>
        <dbReference type="ARBA" id="ARBA00022617"/>
    </source>
</evidence>
<evidence type="ECO:0000256" key="3">
    <source>
        <dbReference type="ARBA" id="ARBA00022448"/>
    </source>
</evidence>
<dbReference type="EMBL" id="CP102381">
    <property type="protein sequence ID" value="WEJ61937.1"/>
    <property type="molecule type" value="Genomic_DNA"/>
</dbReference>
<dbReference type="Gene3D" id="1.20.950.20">
    <property type="entry name" value="Transmembrane di-heme cytochromes, Chain C"/>
    <property type="match status" value="2"/>
</dbReference>
<keyword evidence="11 13" id="KW-0472">Membrane</keyword>
<feature type="transmembrane region" description="Helical" evidence="13">
    <location>
        <begin position="55"/>
        <end position="72"/>
    </location>
</feature>
<keyword evidence="8" id="KW-0249">Electron transport</keyword>
<sequence length="187" mass="21306">MQLKNQQSSYGWISIAFHWVIAISVLSMFALGLWMVELDYYSNWYHDAPNIHKSVGVLLILAMLLRFFWNVFNPKPKALGDSAILRAVSSTVHLLFYLLVLLIGMSGYLISTAESQAISVFNWFDVPAWFEPFEHQADIAGEIHELLAFTLIGFVALHALAALKHHFIDKDNTLKRMLKPSLNDLEN</sequence>
<feature type="transmembrane region" description="Helical" evidence="13">
    <location>
        <begin position="146"/>
        <end position="167"/>
    </location>
</feature>
<comment type="cofactor">
    <cofactor evidence="1">
        <name>heme b</name>
        <dbReference type="ChEBI" id="CHEBI:60344"/>
    </cofactor>
</comment>
<reference evidence="15 16" key="1">
    <citation type="submission" date="2022-06" db="EMBL/GenBank/DDBJ databases">
        <title>Thiomicrohabdus sp. nov, an obligately chemolithoautotrophic, sulfur-oxidizing bacterium isolated from beach of Guanyin Mountain. Amoy.</title>
        <authorList>
            <person name="Zhu H."/>
        </authorList>
    </citation>
    <scope>NUCLEOTIDE SEQUENCE [LARGE SCALE GENOMIC DNA]</scope>
    <source>
        <strain evidence="15 16">XGS-01</strain>
    </source>
</reference>
<comment type="similarity">
    <text evidence="12">Belongs to the cytochrome b561 family.</text>
</comment>
<evidence type="ECO:0000256" key="13">
    <source>
        <dbReference type="SAM" id="Phobius"/>
    </source>
</evidence>
<evidence type="ECO:0000256" key="4">
    <source>
        <dbReference type="ARBA" id="ARBA00022475"/>
    </source>
</evidence>
<evidence type="ECO:0000256" key="2">
    <source>
        <dbReference type="ARBA" id="ARBA00004651"/>
    </source>
</evidence>
<keyword evidence="9 13" id="KW-1133">Transmembrane helix</keyword>
<evidence type="ECO:0000313" key="16">
    <source>
        <dbReference type="Proteomes" id="UP001222275"/>
    </source>
</evidence>
<organism evidence="15 16">
    <name type="scientific">Thiomicrorhabdus lithotrophica</name>
    <dbReference type="NCBI Taxonomy" id="2949997"/>
    <lineage>
        <taxon>Bacteria</taxon>
        <taxon>Pseudomonadati</taxon>
        <taxon>Pseudomonadota</taxon>
        <taxon>Gammaproteobacteria</taxon>
        <taxon>Thiotrichales</taxon>
        <taxon>Piscirickettsiaceae</taxon>
        <taxon>Thiomicrorhabdus</taxon>
    </lineage>
</organism>